<gene>
    <name evidence="3" type="ORF">PO878_16065</name>
</gene>
<accession>A0AAE9YBL1</accession>
<dbReference type="Pfam" id="PF13946">
    <property type="entry name" value="DUF4214"/>
    <property type="match status" value="1"/>
</dbReference>
<dbReference type="InterPro" id="IPR025282">
    <property type="entry name" value="DUF4214"/>
</dbReference>
<feature type="chain" id="PRO_5042037887" evidence="1">
    <location>
        <begin position="27"/>
        <end position="353"/>
    </location>
</feature>
<evidence type="ECO:0000313" key="4">
    <source>
        <dbReference type="Proteomes" id="UP001216390"/>
    </source>
</evidence>
<dbReference type="RefSeq" id="WP_272735543.1">
    <property type="nucleotide sequence ID" value="NZ_CP116942.1"/>
</dbReference>
<dbReference type="AlphaFoldDB" id="A0AAE9YBL1"/>
<name>A0AAE9YBL1_9ACTN</name>
<reference evidence="3" key="1">
    <citation type="submission" date="2023-01" db="EMBL/GenBank/DDBJ databases">
        <title>The diversity of Class Acidimicrobiia in South China Sea sediment environments and the proposal of Iamia marina sp. nov., a novel species of the genus Iamia.</title>
        <authorList>
            <person name="He Y."/>
            <person name="Tian X."/>
        </authorList>
    </citation>
    <scope>NUCLEOTIDE SEQUENCE</scope>
    <source>
        <strain evidence="3">DSM 19957</strain>
    </source>
</reference>
<dbReference type="InterPro" id="IPR038255">
    <property type="entry name" value="PBS_linker_sf"/>
</dbReference>
<sequence length="353" mass="37340">MNRKHTIAAATLAAGGILLTSTAAGADPYVTLDSEGAPASTEEGFLGQPILVGGEGCTNPAPGEPAYMGQFVSTAGDPSVETGTKEYEAQVDVGGSFTWDTSIPLDHPMGVFYSRWYCSTAPATTIDDPAMLWVSPLYTFTIDAARAKGAGSVDISVDPESLPAKDIMGIHGETAAALKARVDARAEAIGSAQRLYTAFLGRVADHDGLAYWTAEIERGVPMSTLARRFAGTPEFRNGRGRMGDSAFVDALYKSVLGRTPDAAGREYWAHRLEDGTISRTSMVTYFAHSRENVARTASHSYVVAAYQVLGTSTPTSDQVAQQVAKLDEGQVKVSVVEDIALSIDGAEAWMARG</sequence>
<organism evidence="3 4">
    <name type="scientific">Iamia majanohamensis</name>
    <dbReference type="NCBI Taxonomy" id="467976"/>
    <lineage>
        <taxon>Bacteria</taxon>
        <taxon>Bacillati</taxon>
        <taxon>Actinomycetota</taxon>
        <taxon>Acidimicrobiia</taxon>
        <taxon>Acidimicrobiales</taxon>
        <taxon>Iamiaceae</taxon>
        <taxon>Iamia</taxon>
    </lineage>
</organism>
<dbReference type="Gene3D" id="1.10.3130.20">
    <property type="entry name" value="Phycobilisome linker domain"/>
    <property type="match status" value="1"/>
</dbReference>
<dbReference type="Proteomes" id="UP001216390">
    <property type="component" value="Chromosome"/>
</dbReference>
<evidence type="ECO:0000259" key="2">
    <source>
        <dbReference type="Pfam" id="PF13946"/>
    </source>
</evidence>
<dbReference type="KEGG" id="ima:PO878_16065"/>
<protein>
    <submittedName>
        <fullName evidence="3">DUF4214 domain-containing protein</fullName>
    </submittedName>
</protein>
<keyword evidence="4" id="KW-1185">Reference proteome</keyword>
<proteinExistence type="predicted"/>
<dbReference type="EMBL" id="CP116942">
    <property type="protein sequence ID" value="WCO66017.1"/>
    <property type="molecule type" value="Genomic_DNA"/>
</dbReference>
<keyword evidence="1" id="KW-0732">Signal</keyword>
<evidence type="ECO:0000313" key="3">
    <source>
        <dbReference type="EMBL" id="WCO66017.1"/>
    </source>
</evidence>
<evidence type="ECO:0000256" key="1">
    <source>
        <dbReference type="SAM" id="SignalP"/>
    </source>
</evidence>
<feature type="domain" description="DUF4214" evidence="2">
    <location>
        <begin position="226"/>
        <end position="295"/>
    </location>
</feature>
<feature type="signal peptide" evidence="1">
    <location>
        <begin position="1"/>
        <end position="26"/>
    </location>
</feature>